<evidence type="ECO:0000313" key="3">
    <source>
        <dbReference type="EMBL" id="RKF17813.1"/>
    </source>
</evidence>
<evidence type="ECO:0000256" key="2">
    <source>
        <dbReference type="ARBA" id="ARBA00023002"/>
    </source>
</evidence>
<proteinExistence type="inferred from homology"/>
<dbReference type="AlphaFoldDB" id="A0A420EAY2"/>
<comment type="similarity">
    <text evidence="1">Belongs to the short-chain dehydrogenases/reductases (SDR) family.</text>
</comment>
<dbReference type="SUPFAM" id="SSF51735">
    <property type="entry name" value="NAD(P)-binding Rossmann-fold domains"/>
    <property type="match status" value="1"/>
</dbReference>
<dbReference type="PANTHER" id="PTHR42760:SF133">
    <property type="entry name" value="3-OXOACYL-[ACYL-CARRIER-PROTEIN] REDUCTASE"/>
    <property type="match status" value="1"/>
</dbReference>
<dbReference type="GO" id="GO:0016616">
    <property type="term" value="F:oxidoreductase activity, acting on the CH-OH group of donors, NAD or NADP as acceptor"/>
    <property type="evidence" value="ECO:0007669"/>
    <property type="project" value="TreeGrafter"/>
</dbReference>
<accession>A0A420EAY2</accession>
<dbReference type="OrthoDB" id="7301144at2"/>
<dbReference type="PANTHER" id="PTHR42760">
    <property type="entry name" value="SHORT-CHAIN DEHYDROGENASES/REDUCTASES FAMILY MEMBER"/>
    <property type="match status" value="1"/>
</dbReference>
<keyword evidence="2" id="KW-0560">Oxidoreductase</keyword>
<dbReference type="Gene3D" id="3.40.50.720">
    <property type="entry name" value="NAD(P)-binding Rossmann-like Domain"/>
    <property type="match status" value="1"/>
</dbReference>
<comment type="caution">
    <text evidence="3">The sequence shown here is derived from an EMBL/GenBank/DDBJ whole genome shotgun (WGS) entry which is preliminary data.</text>
</comment>
<dbReference type="InterPro" id="IPR036291">
    <property type="entry name" value="NAD(P)-bd_dom_sf"/>
</dbReference>
<keyword evidence="4" id="KW-1185">Reference proteome</keyword>
<organism evidence="3 4">
    <name type="scientific">Alginatibacterium sediminis</name>
    <dbReference type="NCBI Taxonomy" id="2164068"/>
    <lineage>
        <taxon>Bacteria</taxon>
        <taxon>Pseudomonadati</taxon>
        <taxon>Pseudomonadota</taxon>
        <taxon>Gammaproteobacteria</taxon>
        <taxon>Alteromonadales</taxon>
        <taxon>Alteromonadaceae</taxon>
        <taxon>Alginatibacterium</taxon>
    </lineage>
</organism>
<gene>
    <name evidence="3" type="ORF">DBZ36_11165</name>
</gene>
<name>A0A420EAY2_9ALTE</name>
<protein>
    <submittedName>
        <fullName evidence="3">SDR family oxidoreductase</fullName>
    </submittedName>
</protein>
<dbReference type="Pfam" id="PF13561">
    <property type="entry name" value="adh_short_C2"/>
    <property type="match status" value="1"/>
</dbReference>
<evidence type="ECO:0000256" key="1">
    <source>
        <dbReference type="ARBA" id="ARBA00006484"/>
    </source>
</evidence>
<reference evidence="3 4" key="1">
    <citation type="submission" date="2018-09" db="EMBL/GenBank/DDBJ databases">
        <authorList>
            <person name="Wang Z."/>
        </authorList>
    </citation>
    <scope>NUCLEOTIDE SEQUENCE [LARGE SCALE GENOMIC DNA]</scope>
    <source>
        <strain evidence="3 4">ALS 81</strain>
    </source>
</reference>
<dbReference type="InterPro" id="IPR002347">
    <property type="entry name" value="SDR_fam"/>
</dbReference>
<dbReference type="NCBIfam" id="NF006619">
    <property type="entry name" value="PRK09186.1"/>
    <property type="match status" value="1"/>
</dbReference>
<dbReference type="Proteomes" id="UP000286482">
    <property type="component" value="Unassembled WGS sequence"/>
</dbReference>
<evidence type="ECO:0000313" key="4">
    <source>
        <dbReference type="Proteomes" id="UP000286482"/>
    </source>
</evidence>
<dbReference type="PRINTS" id="PR00081">
    <property type="entry name" value="GDHRDH"/>
</dbReference>
<dbReference type="EMBL" id="RAQO01000006">
    <property type="protein sequence ID" value="RKF17813.1"/>
    <property type="molecule type" value="Genomic_DNA"/>
</dbReference>
<sequence>MNNLLSAQKVLVLGAGGFLGSKITKKALEQGAQVIAVDLKIEDLQVRLHRQGIDLDDSNVSLFELDVTSEQAVKSFFHTQSGITAAVNCTYPRNKSYGTHFLDVTLESFNENLALHLGSAFLVTQQCAAYFTRNQQAFSLVNISSIYGVVAPKFEIYQNTSMTTPVEYAAIKSAILHLNKYVARYINDSRFRVNSVSPGGILDNQPEPFLEAYKSNTNGTGMLDVDDVVGPVLYLISPQSLFVTGQNLIIDDGFCL</sequence>
<dbReference type="RefSeq" id="WP_120355040.1">
    <property type="nucleotide sequence ID" value="NZ_RAQO01000006.1"/>
</dbReference>